<dbReference type="Gene3D" id="3.40.50.12390">
    <property type="match status" value="1"/>
</dbReference>
<dbReference type="AlphaFoldDB" id="A0A6A4L6X7"/>
<evidence type="ECO:0000256" key="1">
    <source>
        <dbReference type="SAM" id="MobiDB-lite"/>
    </source>
</evidence>
<feature type="non-terminal residue" evidence="3">
    <location>
        <position position="1"/>
    </location>
</feature>
<dbReference type="GO" id="GO:0000956">
    <property type="term" value="P:nuclear-transcribed mRNA catabolic process"/>
    <property type="evidence" value="ECO:0007669"/>
    <property type="project" value="TreeGrafter"/>
</dbReference>
<keyword evidence="4" id="KW-1185">Reference proteome</keyword>
<feature type="domain" description="Xrn1 N-terminal" evidence="2">
    <location>
        <begin position="48"/>
        <end position="112"/>
    </location>
</feature>
<gene>
    <name evidence="3" type="ORF">C3L33_16567</name>
</gene>
<sequence length="122" mass="14040">MGVPSFYRWLVDKYPKIVVDAIEGKGESTTDPNPNGPEFDNLYLDMNDGVAPRAKMNQQRSRRFRTSKDNEIAVDFLFSILEAGERRLRRQFEIEGKPLFPKQESETSDSNIDHHPGNSFYA</sequence>
<dbReference type="InterPro" id="IPR004859">
    <property type="entry name" value="Xrn1_N"/>
</dbReference>
<proteinExistence type="predicted"/>
<dbReference type="PANTHER" id="PTHR12341">
    <property type="entry name" value="5'-&gt;3' EXORIBONUCLEASE"/>
    <property type="match status" value="1"/>
</dbReference>
<dbReference type="OrthoDB" id="372487at2759"/>
<dbReference type="EMBL" id="QEFC01002708">
    <property type="protein sequence ID" value="KAE9451531.1"/>
    <property type="molecule type" value="Genomic_DNA"/>
</dbReference>
<reference evidence="3 4" key="1">
    <citation type="journal article" date="2019" name="Genome Biol. Evol.">
        <title>The Rhododendron genome and chromosomal organization provide insight into shared whole-genome duplications across the heath family (Ericaceae).</title>
        <authorList>
            <person name="Soza V.L."/>
            <person name="Lindsley D."/>
            <person name="Waalkes A."/>
            <person name="Ramage E."/>
            <person name="Patwardhan R.P."/>
            <person name="Burton J.N."/>
            <person name="Adey A."/>
            <person name="Kumar A."/>
            <person name="Qiu R."/>
            <person name="Shendure J."/>
            <person name="Hall B."/>
        </authorList>
    </citation>
    <scope>NUCLEOTIDE SEQUENCE [LARGE SCALE GENOMIC DNA]</scope>
    <source>
        <strain evidence="3">RSF 1966-606</strain>
    </source>
</reference>
<accession>A0A6A4L6X7</accession>
<dbReference type="GO" id="GO:0003723">
    <property type="term" value="F:RNA binding"/>
    <property type="evidence" value="ECO:0007669"/>
    <property type="project" value="TreeGrafter"/>
</dbReference>
<dbReference type="GO" id="GO:0005634">
    <property type="term" value="C:nucleus"/>
    <property type="evidence" value="ECO:0007669"/>
    <property type="project" value="TreeGrafter"/>
</dbReference>
<comment type="caution">
    <text evidence="3">The sequence shown here is derived from an EMBL/GenBank/DDBJ whole genome shotgun (WGS) entry which is preliminary data.</text>
</comment>
<feature type="domain" description="Xrn1 N-terminal" evidence="2">
    <location>
        <begin position="1"/>
        <end position="47"/>
    </location>
</feature>
<name>A0A6A4L6X7_9ERIC</name>
<dbReference type="Proteomes" id="UP000428333">
    <property type="component" value="Linkage Group LG10"/>
</dbReference>
<dbReference type="Pfam" id="PF03159">
    <property type="entry name" value="XRN_N"/>
    <property type="match status" value="2"/>
</dbReference>
<feature type="region of interest" description="Disordered" evidence="1">
    <location>
        <begin position="94"/>
        <end position="122"/>
    </location>
</feature>
<dbReference type="GO" id="GO:0004534">
    <property type="term" value="F:5'-3' RNA exonuclease activity"/>
    <property type="evidence" value="ECO:0007669"/>
    <property type="project" value="TreeGrafter"/>
</dbReference>
<dbReference type="PANTHER" id="PTHR12341:SF62">
    <property type="entry name" value="5'-3' EXORIBONUCLEASE 3-LIKE"/>
    <property type="match status" value="1"/>
</dbReference>
<organism evidence="3 4">
    <name type="scientific">Rhododendron williamsianum</name>
    <dbReference type="NCBI Taxonomy" id="262921"/>
    <lineage>
        <taxon>Eukaryota</taxon>
        <taxon>Viridiplantae</taxon>
        <taxon>Streptophyta</taxon>
        <taxon>Embryophyta</taxon>
        <taxon>Tracheophyta</taxon>
        <taxon>Spermatophyta</taxon>
        <taxon>Magnoliopsida</taxon>
        <taxon>eudicotyledons</taxon>
        <taxon>Gunneridae</taxon>
        <taxon>Pentapetalae</taxon>
        <taxon>asterids</taxon>
        <taxon>Ericales</taxon>
        <taxon>Ericaceae</taxon>
        <taxon>Ericoideae</taxon>
        <taxon>Rhodoreae</taxon>
        <taxon>Rhododendron</taxon>
    </lineage>
</organism>
<evidence type="ECO:0000313" key="3">
    <source>
        <dbReference type="EMBL" id="KAE9451531.1"/>
    </source>
</evidence>
<dbReference type="InterPro" id="IPR027073">
    <property type="entry name" value="5_3_exoribonuclease"/>
</dbReference>
<protein>
    <recommendedName>
        <fullName evidence="2">Xrn1 N-terminal domain-containing protein</fullName>
    </recommendedName>
</protein>
<evidence type="ECO:0000313" key="4">
    <source>
        <dbReference type="Proteomes" id="UP000428333"/>
    </source>
</evidence>
<evidence type="ECO:0000259" key="2">
    <source>
        <dbReference type="Pfam" id="PF03159"/>
    </source>
</evidence>